<feature type="domain" description="Protein CR006 P-loop" evidence="2">
    <location>
        <begin position="102"/>
        <end position="726"/>
    </location>
</feature>
<reference evidence="3 4" key="1">
    <citation type="submission" date="2017-09" db="EMBL/GenBank/DDBJ databases">
        <title>Large-scale bioinformatics analysis of Bacillus genomes uncovers conserved roles of natural products in bacterial physiology.</title>
        <authorList>
            <consortium name="Agbiome Team Llc"/>
            <person name="Bleich R.M."/>
            <person name="Grubbs K.J."/>
            <person name="Santa Maria K.C."/>
            <person name="Allen S.E."/>
            <person name="Farag S."/>
            <person name="Shank E.A."/>
            <person name="Bowers A."/>
        </authorList>
    </citation>
    <scope>NUCLEOTIDE SEQUENCE [LARGE SCALE GENOMIC DNA]</scope>
    <source>
        <strain evidence="3 4">AFS010695</strain>
    </source>
</reference>
<evidence type="ECO:0000256" key="1">
    <source>
        <dbReference type="SAM" id="Coils"/>
    </source>
</evidence>
<dbReference type="InterPro" id="IPR027417">
    <property type="entry name" value="P-loop_NTPase"/>
</dbReference>
<comment type="caution">
    <text evidence="3">The sequence shown here is derived from an EMBL/GenBank/DDBJ whole genome shotgun (WGS) entry which is preliminary data.</text>
</comment>
<dbReference type="PANTHER" id="PTHR32182:SF22">
    <property type="entry name" value="ATP-DEPENDENT ENDONUCLEASE, OLD FAMILY-RELATED"/>
    <property type="match status" value="1"/>
</dbReference>
<evidence type="ECO:0000313" key="3">
    <source>
        <dbReference type="EMBL" id="PEV98605.1"/>
    </source>
</evidence>
<sequence>MEFNEHIWEWSLGLPKWQNDLIRKLYQKSELENEDINEVIDNILYENGFSERILNITPLEKNHIPNKNPKDTIKITALKNLNNIAAIEPEHGLKFLPDGLTVVYGENSAGKSSYAKVLKQACRAVDDKTKIHPNIYKTIDSTSTADIYVQQNGKEAIINRVVNTAPEQQLTSISIFDTDCARIYAESENEVVFIPTEFKIFDDLARHQTEIKQKLLQVKDNFLETLPSFHELTSPSNAKRFVESISYKTKENDIQQNCTFTEQDQERLNQISKDLNVLIDSNPIKLIHELQRNINDITNLKNNLQQIHNQLSFEKVKEFVSLHRRYLDSKATLEVLTREAFVEQPLDGVGSNPWKKLWHTAKQYHEMVYPEQSFPYVDNEARCLLCQQELKEEAKMRLTGFEEFVNDSISQETAQLHAQRHDLIVKLKSLPFTKVTDSSVRTFFSHDSPELDMKVKLFIQSAIKINTLLQNAEDDKYLSLEDISEVKLPPLKEIEHWLEIKNSELEHLKTLAKQDNSAELLAEQNELVSKEKIFKRIDDVHRLVKIHQKVVKIDKAIKSLDTTKLTRKYNELSSSLLLDKFKSEIEKELKQLRREHILFKLNSRGVKGKTTIKLALDSSPKININEILSEGEQKTLSIAFFLAEISSIPSNGGIILDDPVSSLDHSRREYVAHRLIQEAKKRQVIIFTHDIVFLHTLQKHANLQNVNASYCSVRRNGNRAGIAKTEMPWITLSTNKRIKYLRNELPKLKKLESQLDPDMYIPNVKTWYMLLRESWERAVEELLLNGVVERFNPSVQTQRLSKIKFTDEIVQLVTEGMTQTSTYVHDESHAIGRIIPSNEEMIEDLNKLDLFSKSFK</sequence>
<gene>
    <name evidence="3" type="ORF">CN425_20185</name>
</gene>
<dbReference type="AlphaFoldDB" id="A0A2A8PS94"/>
<dbReference type="GO" id="GO:0006302">
    <property type="term" value="P:double-strand break repair"/>
    <property type="evidence" value="ECO:0007669"/>
    <property type="project" value="TreeGrafter"/>
</dbReference>
<dbReference type="PANTHER" id="PTHR32182">
    <property type="entry name" value="DNA REPLICATION AND REPAIR PROTEIN RECF"/>
    <property type="match status" value="1"/>
</dbReference>
<proteinExistence type="predicted"/>
<dbReference type="GO" id="GO:0000731">
    <property type="term" value="P:DNA synthesis involved in DNA repair"/>
    <property type="evidence" value="ECO:0007669"/>
    <property type="project" value="TreeGrafter"/>
</dbReference>
<dbReference type="OrthoDB" id="9789562at2"/>
<name>A0A2A8PS94_BACCE</name>
<protein>
    <recommendedName>
        <fullName evidence="2">Protein CR006 P-loop domain-containing protein</fullName>
    </recommendedName>
</protein>
<dbReference type="InterPro" id="IPR026866">
    <property type="entry name" value="CR006_AAA"/>
</dbReference>
<organism evidence="3 4">
    <name type="scientific">Bacillus cereus</name>
    <dbReference type="NCBI Taxonomy" id="1396"/>
    <lineage>
        <taxon>Bacteria</taxon>
        <taxon>Bacillati</taxon>
        <taxon>Bacillota</taxon>
        <taxon>Bacilli</taxon>
        <taxon>Bacillales</taxon>
        <taxon>Bacillaceae</taxon>
        <taxon>Bacillus</taxon>
        <taxon>Bacillus cereus group</taxon>
    </lineage>
</organism>
<dbReference type="EMBL" id="NTWE01000039">
    <property type="protein sequence ID" value="PEV98605.1"/>
    <property type="molecule type" value="Genomic_DNA"/>
</dbReference>
<evidence type="ECO:0000259" key="2">
    <source>
        <dbReference type="Pfam" id="PF13166"/>
    </source>
</evidence>
<accession>A0A2A8PS94</accession>
<dbReference type="SUPFAM" id="SSF52540">
    <property type="entry name" value="P-loop containing nucleoside triphosphate hydrolases"/>
    <property type="match status" value="1"/>
</dbReference>
<evidence type="ECO:0000313" key="4">
    <source>
        <dbReference type="Proteomes" id="UP000220635"/>
    </source>
</evidence>
<dbReference type="Proteomes" id="UP000220635">
    <property type="component" value="Unassembled WGS sequence"/>
</dbReference>
<dbReference type="RefSeq" id="WP_049106472.1">
    <property type="nucleotide sequence ID" value="NZ_AP022886.1"/>
</dbReference>
<dbReference type="Gene3D" id="3.40.50.300">
    <property type="entry name" value="P-loop containing nucleotide triphosphate hydrolases"/>
    <property type="match status" value="2"/>
</dbReference>
<keyword evidence="1" id="KW-0175">Coiled coil</keyword>
<feature type="coiled-coil region" evidence="1">
    <location>
        <begin position="287"/>
        <end position="317"/>
    </location>
</feature>
<dbReference type="Pfam" id="PF13166">
    <property type="entry name" value="AAA_13"/>
    <property type="match status" value="1"/>
</dbReference>